<feature type="signal peptide" evidence="1">
    <location>
        <begin position="1"/>
        <end position="19"/>
    </location>
</feature>
<sequence length="154" mass="16538">MRKLFIGFLCIFAVHSANADGAKGLLLRATVLQQECAKGLSMTAKTASDPSLVLAYARCEAYILGYIYGEFSAANYLQSLASRTANTLDPLFEQAMARAASMRCAPADTTVGQLAAAVAEKFIAKTYDAKDTSTVTVRQAAREAFPCKDDPPQR</sequence>
<reference evidence="3 4" key="1">
    <citation type="submission" date="2023-08" db="EMBL/GenBank/DDBJ databases">
        <title>Achromobacter seleniivolatilans sp. nov., isolated from seleniferous soil.</title>
        <authorList>
            <person name="Zhang S."/>
            <person name="Li K."/>
            <person name="Peng J."/>
            <person name="Zhao Q."/>
            <person name="Wang H."/>
            <person name="Guo Y."/>
        </authorList>
    </citation>
    <scope>NUCLEOTIDE SEQUENCE [LARGE SCALE GENOMIC DNA]</scope>
    <source>
        <strain evidence="3 4">R39</strain>
    </source>
</reference>
<keyword evidence="1" id="KW-0732">Signal</keyword>
<keyword evidence="4" id="KW-1185">Reference proteome</keyword>
<evidence type="ECO:0000313" key="4">
    <source>
        <dbReference type="Proteomes" id="UP001234798"/>
    </source>
</evidence>
<evidence type="ECO:0000259" key="2">
    <source>
        <dbReference type="Pfam" id="PF18602"/>
    </source>
</evidence>
<dbReference type="Proteomes" id="UP001234798">
    <property type="component" value="Chromosome"/>
</dbReference>
<evidence type="ECO:0000313" key="3">
    <source>
        <dbReference type="EMBL" id="WMD20894.1"/>
    </source>
</evidence>
<evidence type="ECO:0000256" key="1">
    <source>
        <dbReference type="SAM" id="SignalP"/>
    </source>
</evidence>
<feature type="chain" id="PRO_5045190793" evidence="1">
    <location>
        <begin position="20"/>
        <end position="154"/>
    </location>
</feature>
<dbReference type="RefSeq" id="WP_306944440.1">
    <property type="nucleotide sequence ID" value="NZ_CP132976.1"/>
</dbReference>
<protein>
    <submittedName>
        <fullName evidence="3">Rap1a/Tai family immunity protein</fullName>
    </submittedName>
</protein>
<dbReference type="Pfam" id="PF18602">
    <property type="entry name" value="Rap1a"/>
    <property type="match status" value="1"/>
</dbReference>
<accession>A0ABY9M1N5</accession>
<feature type="domain" description="Rap1a immunity protein" evidence="2">
    <location>
        <begin position="32"/>
        <end position="147"/>
    </location>
</feature>
<proteinExistence type="predicted"/>
<name>A0ABY9M1N5_9BURK</name>
<dbReference type="InterPro" id="IPR041238">
    <property type="entry name" value="Rap1a"/>
</dbReference>
<gene>
    <name evidence="3" type="ORF">RAS12_00555</name>
</gene>
<dbReference type="EMBL" id="CP132976">
    <property type="protein sequence ID" value="WMD20894.1"/>
    <property type="molecule type" value="Genomic_DNA"/>
</dbReference>
<organism evidence="3 4">
    <name type="scientific">Achromobacter seleniivolatilans</name>
    <dbReference type="NCBI Taxonomy" id="3047478"/>
    <lineage>
        <taxon>Bacteria</taxon>
        <taxon>Pseudomonadati</taxon>
        <taxon>Pseudomonadota</taxon>
        <taxon>Betaproteobacteria</taxon>
        <taxon>Burkholderiales</taxon>
        <taxon>Alcaligenaceae</taxon>
        <taxon>Achromobacter</taxon>
    </lineage>
</organism>